<dbReference type="AlphaFoldDB" id="A0A1I2KZT8"/>
<dbReference type="EMBL" id="FOOH01000005">
    <property type="protein sequence ID" value="SFF70426.1"/>
    <property type="molecule type" value="Genomic_DNA"/>
</dbReference>
<sequence length="648" mass="73575">MRLDLKKKLFVVLFFVSVGFTFAQIKLPKLISDNVVLQRDTELKIWGWAANGEVVTLQFQGKNFTAKTNENGKWEIKLPAQKAGGPYTMSFNASNKVEVKNILFGDVFLCSGQSNMELPMGRLADTYAYEIKNADNSKIRQFEVPDEYEFSKENEDLSSGSWKEVNKENILEFSGVAYFFAKAIYEKEEVPIGLINSALGGSPVSAWMDKEALKEFPQFYEEHLKWGNQAFLDSVVNAEQKAINSWYSDLNKKDTGLQEEWFKTDVDKTSWTEIEIPGFVSAEDRNDSAGVAWFSKTVNISQLPESDTVKLHLGRLVDMDYAYVNGKQVGHTGYQYPPRKYKFDAKLLKEGENEIVVRLVNNGGPTGFIKDKPYHLILVKDTLDIDGTWKFKQAAAMPNTPGQTFIRWKSGGLFNAMIAPLTNFELKGVLWYQGESDTDDPDLYSETFPKMIKSWRKHFEDLELPFLLVQLPNFMEESTEPQESSWAKMREVQRKTNLNVPNTGMAVTIDLGEWNDIHPLNKKDVGNRLALEARKLIYNEDIISSGPAPSAWETKNGVVLVNFENLKSGWKIKNGNQPTGFTISEDGKNFYKAKAEVIDDNTLKIYSNKIKNPGVLRYAWANNPGNANLYNQEDLPAVPFEIELTKEK</sequence>
<dbReference type="InterPro" id="IPR039329">
    <property type="entry name" value="SIAE"/>
</dbReference>
<dbReference type="Gene3D" id="2.60.40.10">
    <property type="entry name" value="Immunoglobulins"/>
    <property type="match status" value="1"/>
</dbReference>
<keyword evidence="4" id="KW-1185">Reference proteome</keyword>
<evidence type="ECO:0000256" key="1">
    <source>
        <dbReference type="ARBA" id="ARBA00022801"/>
    </source>
</evidence>
<gene>
    <name evidence="3" type="ORF">SAMN04488033_105111</name>
</gene>
<reference evidence="4" key="1">
    <citation type="submission" date="2016-10" db="EMBL/GenBank/DDBJ databases">
        <authorList>
            <person name="Varghese N."/>
            <person name="Submissions S."/>
        </authorList>
    </citation>
    <scope>NUCLEOTIDE SEQUENCE [LARGE SCALE GENOMIC DNA]</scope>
    <source>
        <strain evidence="4">DSM 23515</strain>
    </source>
</reference>
<dbReference type="SUPFAM" id="SSF52266">
    <property type="entry name" value="SGNH hydrolase"/>
    <property type="match status" value="1"/>
</dbReference>
<dbReference type="RefSeq" id="WP_093303468.1">
    <property type="nucleotide sequence ID" value="NZ_FOOH01000005.1"/>
</dbReference>
<dbReference type="InterPro" id="IPR013783">
    <property type="entry name" value="Ig-like_fold"/>
</dbReference>
<dbReference type="GO" id="GO:0005975">
    <property type="term" value="P:carbohydrate metabolic process"/>
    <property type="evidence" value="ECO:0007669"/>
    <property type="project" value="InterPro"/>
</dbReference>
<feature type="domain" description="Sialate O-acetylesterase" evidence="2">
    <location>
        <begin position="106"/>
        <end position="225"/>
    </location>
</feature>
<organism evidence="3 4">
    <name type="scientific">Salegentibacter agarivorans</name>
    <dbReference type="NCBI Taxonomy" id="345907"/>
    <lineage>
        <taxon>Bacteria</taxon>
        <taxon>Pseudomonadati</taxon>
        <taxon>Bacteroidota</taxon>
        <taxon>Flavobacteriia</taxon>
        <taxon>Flavobacteriales</taxon>
        <taxon>Flavobacteriaceae</taxon>
        <taxon>Salegentibacter</taxon>
    </lineage>
</organism>
<dbReference type="SUPFAM" id="SSF49785">
    <property type="entry name" value="Galactose-binding domain-like"/>
    <property type="match status" value="1"/>
</dbReference>
<evidence type="ECO:0000313" key="3">
    <source>
        <dbReference type="EMBL" id="SFF70426.1"/>
    </source>
</evidence>
<evidence type="ECO:0000313" key="4">
    <source>
        <dbReference type="Proteomes" id="UP000199116"/>
    </source>
</evidence>
<dbReference type="Proteomes" id="UP000199116">
    <property type="component" value="Unassembled WGS sequence"/>
</dbReference>
<dbReference type="PANTHER" id="PTHR22901">
    <property type="entry name" value="SIALATE O-ACETYLESTERASE"/>
    <property type="match status" value="1"/>
</dbReference>
<proteinExistence type="predicted"/>
<accession>A0A1I2KZT8</accession>
<dbReference type="InterPro" id="IPR036514">
    <property type="entry name" value="SGNH_hydro_sf"/>
</dbReference>
<dbReference type="Pfam" id="PF03629">
    <property type="entry name" value="SASA"/>
    <property type="match status" value="2"/>
</dbReference>
<dbReference type="InterPro" id="IPR005181">
    <property type="entry name" value="SASA"/>
</dbReference>
<dbReference type="GO" id="GO:0004553">
    <property type="term" value="F:hydrolase activity, hydrolyzing O-glycosyl compounds"/>
    <property type="evidence" value="ECO:0007669"/>
    <property type="project" value="InterPro"/>
</dbReference>
<dbReference type="PANTHER" id="PTHR22901:SF0">
    <property type="entry name" value="SIALATE O-ACETYLESTERASE"/>
    <property type="match status" value="1"/>
</dbReference>
<feature type="domain" description="Sialate O-acetylesterase" evidence="2">
    <location>
        <begin position="401"/>
        <end position="530"/>
    </location>
</feature>
<name>A0A1I2KZT8_9FLAO</name>
<dbReference type="Gene3D" id="3.40.50.1110">
    <property type="entry name" value="SGNH hydrolase"/>
    <property type="match status" value="2"/>
</dbReference>
<keyword evidence="1" id="KW-0378">Hydrolase</keyword>
<protein>
    <submittedName>
        <fullName evidence="3">Sialate O-acetylesterase</fullName>
    </submittedName>
</protein>
<dbReference type="GO" id="GO:0001681">
    <property type="term" value="F:sialate O-acetylesterase activity"/>
    <property type="evidence" value="ECO:0007669"/>
    <property type="project" value="InterPro"/>
</dbReference>
<dbReference type="InterPro" id="IPR008979">
    <property type="entry name" value="Galactose-bd-like_sf"/>
</dbReference>
<evidence type="ECO:0000259" key="2">
    <source>
        <dbReference type="Pfam" id="PF03629"/>
    </source>
</evidence>